<organism evidence="3 4">
    <name type="scientific">Moraxella canis</name>
    <dbReference type="NCBI Taxonomy" id="90239"/>
    <lineage>
        <taxon>Bacteria</taxon>
        <taxon>Pseudomonadati</taxon>
        <taxon>Pseudomonadota</taxon>
        <taxon>Gammaproteobacteria</taxon>
        <taxon>Moraxellales</taxon>
        <taxon>Moraxellaceae</taxon>
        <taxon>Moraxella</taxon>
    </lineage>
</organism>
<dbReference type="GO" id="GO:0008641">
    <property type="term" value="F:ubiquitin-like modifier activating enzyme activity"/>
    <property type="evidence" value="ECO:0007669"/>
    <property type="project" value="InterPro"/>
</dbReference>
<comment type="caution">
    <text evidence="3">The sequence shown here is derived from an EMBL/GenBank/DDBJ whole genome shotgun (WGS) entry which is preliminary data.</text>
</comment>
<dbReference type="Pfam" id="PF00899">
    <property type="entry name" value="ThiF"/>
    <property type="match status" value="1"/>
</dbReference>
<dbReference type="AlphaFoldDB" id="A0A1S9ZMF4"/>
<dbReference type="Gene3D" id="3.40.50.720">
    <property type="entry name" value="NAD(P)-binding Rossmann-like Domain"/>
    <property type="match status" value="1"/>
</dbReference>
<proteinExistence type="inferred from homology"/>
<dbReference type="GO" id="GO:0008146">
    <property type="term" value="F:sulfotransferase activity"/>
    <property type="evidence" value="ECO:0007669"/>
    <property type="project" value="TreeGrafter"/>
</dbReference>
<dbReference type="InterPro" id="IPR035985">
    <property type="entry name" value="Ubiquitin-activating_enz"/>
</dbReference>
<accession>A0A1S9ZMF4</accession>
<dbReference type="PANTHER" id="PTHR10953">
    <property type="entry name" value="UBIQUITIN-ACTIVATING ENZYME E1"/>
    <property type="match status" value="1"/>
</dbReference>
<dbReference type="Proteomes" id="UP000190322">
    <property type="component" value="Unassembled WGS sequence"/>
</dbReference>
<dbReference type="PANTHER" id="PTHR10953:SF102">
    <property type="entry name" value="ADENYLYLTRANSFERASE AND SULFURTRANSFERASE MOCS3"/>
    <property type="match status" value="1"/>
</dbReference>
<evidence type="ECO:0000259" key="2">
    <source>
        <dbReference type="Pfam" id="PF00899"/>
    </source>
</evidence>
<dbReference type="InterPro" id="IPR045886">
    <property type="entry name" value="ThiF/MoeB/HesA"/>
</dbReference>
<evidence type="ECO:0000313" key="4">
    <source>
        <dbReference type="Proteomes" id="UP000190322"/>
    </source>
</evidence>
<dbReference type="InterPro" id="IPR000594">
    <property type="entry name" value="ThiF_NAD_FAD-bd"/>
</dbReference>
<dbReference type="GO" id="GO:0016779">
    <property type="term" value="F:nucleotidyltransferase activity"/>
    <property type="evidence" value="ECO:0007669"/>
    <property type="project" value="TreeGrafter"/>
</dbReference>
<feature type="domain" description="THIF-type NAD/FAD binding fold" evidence="2">
    <location>
        <begin position="22"/>
        <end position="256"/>
    </location>
</feature>
<dbReference type="CDD" id="cd00757">
    <property type="entry name" value="ThiF_MoeB_HesA_family"/>
    <property type="match status" value="1"/>
</dbReference>
<comment type="similarity">
    <text evidence="1">Belongs to the HesA/MoeB/ThiF family.</text>
</comment>
<name>A0A1S9ZMF4_9GAMM</name>
<dbReference type="FunFam" id="3.40.50.720:FF:000080">
    <property type="entry name" value="Thiazole biosynthesis adenylyltransferase ThiF"/>
    <property type="match status" value="1"/>
</dbReference>
<reference evidence="3 4" key="1">
    <citation type="submission" date="2017-02" db="EMBL/GenBank/DDBJ databases">
        <title>Draft genome sequence of Moraxella canis CCUG 8415A type strain.</title>
        <authorList>
            <person name="Engstrom-Jakobsson H."/>
            <person name="Salva-Serra F."/>
            <person name="Thorell K."/>
            <person name="Gonzales-Siles L."/>
            <person name="Karlsson R."/>
            <person name="Boulund F."/>
            <person name="Engstrand L."/>
            <person name="Moore E."/>
        </authorList>
    </citation>
    <scope>NUCLEOTIDE SEQUENCE [LARGE SCALE GENOMIC DNA]</scope>
    <source>
        <strain evidence="3 4">CCUG 8415A</strain>
    </source>
</reference>
<dbReference type="GO" id="GO:0004792">
    <property type="term" value="F:thiosulfate-cyanide sulfurtransferase activity"/>
    <property type="evidence" value="ECO:0007669"/>
    <property type="project" value="TreeGrafter"/>
</dbReference>
<evidence type="ECO:0000256" key="1">
    <source>
        <dbReference type="ARBA" id="ARBA00009919"/>
    </source>
</evidence>
<gene>
    <name evidence="3" type="ORF">B0180_02200</name>
</gene>
<dbReference type="EMBL" id="MUXT01000003">
    <property type="protein sequence ID" value="OOR84759.1"/>
    <property type="molecule type" value="Genomic_DNA"/>
</dbReference>
<dbReference type="SUPFAM" id="SSF69572">
    <property type="entry name" value="Activating enzymes of the ubiquitin-like proteins"/>
    <property type="match status" value="1"/>
</dbReference>
<sequence>MTNTDTKSHPKTELCDAELMRYSRQILLDGWDIEAQLKIKQSSVSLIGMGGLGCMVAPILVRAGVGEVHLFDFDTIDDSNLQRQLLYTQADIGLPKAQIAKQALIEQNSWATVHSHNIALNDDTIKENLISIKSDLWIDCSDNFDIRQTLNRHSIITDTALLSLSAIGETGQVALFEPKKTGCYACLFGTPMSAAQNCATSGVLASTVAVIGALGADIALHFLGKDQNTLENTLMVWQGTRANFQKMKFAKNPSCPICQKSIAL</sequence>
<protein>
    <submittedName>
        <fullName evidence="3">Molybdopterin biosynthesis protein MoeB</fullName>
    </submittedName>
</protein>
<dbReference type="RefSeq" id="WP_078255485.1">
    <property type="nucleotide sequence ID" value="NZ_MUXT01000003.1"/>
</dbReference>
<dbReference type="GO" id="GO:0005829">
    <property type="term" value="C:cytosol"/>
    <property type="evidence" value="ECO:0007669"/>
    <property type="project" value="TreeGrafter"/>
</dbReference>
<evidence type="ECO:0000313" key="3">
    <source>
        <dbReference type="EMBL" id="OOR84759.1"/>
    </source>
</evidence>